<sequence>MSSADYYQQQQQQPSYPQQAYGQQPAYGQQQPPQYNQGYGQQPQGYYPPEQGGMHYQQQQQYDDDRGHHGGSGGAQKGCLAGLATDMDDLTTARWHPSRFMHHFITNYLFKAKEKHKPAASISICTAFMLDEVERGERTVETDVLLYHHDFNVHQLLIIPTKVTPDERRNEAAAGTWVVYFAIRGDTTPSRFPTAKGGSDGNLIIVSVGAKRSIKCEQALLQLLYHKAALPVAQSCLAYSYIIKRPDKLYETYLQPNHTRYLDMVESMRERDEWREAWRVIGLVEAVLKDPDRTIAAIMKADGEVTRLEIEHS</sequence>
<dbReference type="Proteomes" id="UP001221413">
    <property type="component" value="Unassembled WGS sequence"/>
</dbReference>
<dbReference type="SUPFAM" id="SSF81995">
    <property type="entry name" value="beta-sandwich domain of Sec23/24"/>
    <property type="match status" value="1"/>
</dbReference>
<accession>A0AAD6NMT9</accession>
<gene>
    <name evidence="2" type="ORF">Dda_0131</name>
</gene>
<proteinExistence type="predicted"/>
<keyword evidence="3" id="KW-1185">Reference proteome</keyword>
<dbReference type="AlphaFoldDB" id="A0AAD6NMT9"/>
<name>A0AAD6NMT9_DREDA</name>
<evidence type="ECO:0000313" key="2">
    <source>
        <dbReference type="EMBL" id="KAJ6263992.1"/>
    </source>
</evidence>
<feature type="compositionally biased region" description="Low complexity" evidence="1">
    <location>
        <begin position="1"/>
        <end position="61"/>
    </location>
</feature>
<organism evidence="2 3">
    <name type="scientific">Drechslerella dactyloides</name>
    <name type="common">Nematode-trapping fungus</name>
    <name type="synonym">Arthrobotrys dactyloides</name>
    <dbReference type="NCBI Taxonomy" id="74499"/>
    <lineage>
        <taxon>Eukaryota</taxon>
        <taxon>Fungi</taxon>
        <taxon>Dikarya</taxon>
        <taxon>Ascomycota</taxon>
        <taxon>Pezizomycotina</taxon>
        <taxon>Orbiliomycetes</taxon>
        <taxon>Orbiliales</taxon>
        <taxon>Orbiliaceae</taxon>
        <taxon>Drechslerella</taxon>
    </lineage>
</organism>
<evidence type="ECO:0000256" key="1">
    <source>
        <dbReference type="SAM" id="MobiDB-lite"/>
    </source>
</evidence>
<dbReference type="EMBL" id="JAQGDS010000001">
    <property type="protein sequence ID" value="KAJ6263992.1"/>
    <property type="molecule type" value="Genomic_DNA"/>
</dbReference>
<evidence type="ECO:0000313" key="3">
    <source>
        <dbReference type="Proteomes" id="UP001221413"/>
    </source>
</evidence>
<reference evidence="2" key="1">
    <citation type="submission" date="2023-01" db="EMBL/GenBank/DDBJ databases">
        <title>The chitinases involved in constricting ring structure development in the nematode-trapping fungus Drechslerella dactyloides.</title>
        <authorList>
            <person name="Wang R."/>
            <person name="Zhang L."/>
            <person name="Tang P."/>
            <person name="Li S."/>
            <person name="Liang L."/>
        </authorList>
    </citation>
    <scope>NUCLEOTIDE SEQUENCE</scope>
    <source>
        <strain evidence="2">YMF1.00031</strain>
    </source>
</reference>
<protein>
    <submittedName>
        <fullName evidence="2">Uncharacterized protein</fullName>
    </submittedName>
</protein>
<comment type="caution">
    <text evidence="2">The sequence shown here is derived from an EMBL/GenBank/DDBJ whole genome shotgun (WGS) entry which is preliminary data.</text>
</comment>
<feature type="region of interest" description="Disordered" evidence="1">
    <location>
        <begin position="1"/>
        <end position="75"/>
    </location>
</feature>